<dbReference type="GO" id="GO:1990544">
    <property type="term" value="P:mitochondrial ATP transmembrane transport"/>
    <property type="evidence" value="ECO:0007669"/>
    <property type="project" value="InterPro"/>
</dbReference>
<reference evidence="17 18" key="1">
    <citation type="journal article" date="2015" name="Sci. Rep.">
        <title>Genome of the facultative scuticociliatosis pathogen Pseudocohnilembus persalinus provides insight into its virulence through horizontal gene transfer.</title>
        <authorList>
            <person name="Xiong J."/>
            <person name="Wang G."/>
            <person name="Cheng J."/>
            <person name="Tian M."/>
            <person name="Pan X."/>
            <person name="Warren A."/>
            <person name="Jiang C."/>
            <person name="Yuan D."/>
            <person name="Miao W."/>
        </authorList>
    </citation>
    <scope>NUCLEOTIDE SEQUENCE [LARGE SCALE GENOMIC DNA]</scope>
    <source>
        <strain evidence="17">36N120E</strain>
    </source>
</reference>
<protein>
    <recommendedName>
        <fullName evidence="16">ADP/ATP translocase</fullName>
    </recommendedName>
    <alternativeName>
        <fullName evidence="16">ADP,ATP carrier protein</fullName>
    </alternativeName>
</protein>
<dbReference type="InterPro" id="IPR002067">
    <property type="entry name" value="MCP"/>
</dbReference>
<evidence type="ECO:0000256" key="13">
    <source>
        <dbReference type="ARBA" id="ARBA00045250"/>
    </source>
</evidence>
<comment type="catalytic activity">
    <reaction evidence="12">
        <text>ADP(in) + ATP(out) = ADP(out) + ATP(in)</text>
        <dbReference type="Rhea" id="RHEA:34999"/>
        <dbReference type="ChEBI" id="CHEBI:30616"/>
        <dbReference type="ChEBI" id="CHEBI:456216"/>
    </reaction>
    <physiologicalReaction direction="left-to-right" evidence="12">
        <dbReference type="Rhea" id="RHEA:35000"/>
    </physiologicalReaction>
</comment>
<dbReference type="PANTHER" id="PTHR45635">
    <property type="entry name" value="ADP,ATP CARRIER PROTEIN 1-RELATED-RELATED"/>
    <property type="match status" value="1"/>
</dbReference>
<gene>
    <name evidence="17" type="ORF">PPERSA_10352</name>
</gene>
<comment type="function">
    <text evidence="13">ADP:ATP antiporter that mediates import of ADP into the mitochondrial matrix for ATP synthesis, and export of ATP out to fuel the cell. Cycles between the cytoplasmic-open state (c-state) and the matrix-open state (m-state): operates by the alternating access mechanism with a single substrate-binding site intermittently exposed to either the cytosolic (c-state) or matrix (m-state) side of the inner mitochondrial membrane.</text>
</comment>
<proteinExistence type="inferred from homology"/>
<comment type="function">
    <text evidence="16">Catalyzes the exchange of ADP and ATP across the membrane.</text>
</comment>
<feature type="repeat" description="Solcar" evidence="14">
    <location>
        <begin position="121"/>
        <end position="211"/>
    </location>
</feature>
<dbReference type="Gene3D" id="1.50.40.10">
    <property type="entry name" value="Mitochondrial carrier domain"/>
    <property type="match status" value="1"/>
</dbReference>
<keyword evidence="7" id="KW-0677">Repeat</keyword>
<keyword evidence="5" id="KW-0050">Antiport</keyword>
<comment type="subcellular location">
    <subcellularLocation>
        <location evidence="16">Membrane</location>
        <topology evidence="16">Multi-pass membrane protein</topology>
    </subcellularLocation>
    <subcellularLocation>
        <location evidence="1">Mitochondrion inner membrane</location>
        <topology evidence="1">Multi-pass membrane protein</topology>
    </subcellularLocation>
</comment>
<dbReference type="PRINTS" id="PR00926">
    <property type="entry name" value="MITOCARRIER"/>
</dbReference>
<evidence type="ECO:0000313" key="18">
    <source>
        <dbReference type="Proteomes" id="UP000054937"/>
    </source>
</evidence>
<dbReference type="InterPro" id="IPR018108">
    <property type="entry name" value="MCP_transmembrane"/>
</dbReference>
<dbReference type="SUPFAM" id="SSF103506">
    <property type="entry name" value="Mitochondrial carrier"/>
    <property type="match status" value="1"/>
</dbReference>
<comment type="similarity">
    <text evidence="2 15">Belongs to the mitochondrial carrier (TC 2.A.29) family.</text>
</comment>
<feature type="transmembrane region" description="Helical" evidence="16">
    <location>
        <begin position="222"/>
        <end position="243"/>
    </location>
</feature>
<accession>A0A0V0R0C3</accession>
<evidence type="ECO:0000256" key="6">
    <source>
        <dbReference type="ARBA" id="ARBA00022692"/>
    </source>
</evidence>
<feature type="repeat" description="Solcar" evidence="14">
    <location>
        <begin position="220"/>
        <end position="307"/>
    </location>
</feature>
<dbReference type="GO" id="GO:0005743">
    <property type="term" value="C:mitochondrial inner membrane"/>
    <property type="evidence" value="ECO:0007669"/>
    <property type="project" value="UniProtKB-SubCell"/>
</dbReference>
<evidence type="ECO:0000256" key="5">
    <source>
        <dbReference type="ARBA" id="ARBA00022449"/>
    </source>
</evidence>
<evidence type="ECO:0000256" key="1">
    <source>
        <dbReference type="ARBA" id="ARBA00004448"/>
    </source>
</evidence>
<keyword evidence="8" id="KW-0999">Mitochondrion inner membrane</keyword>
<dbReference type="GO" id="GO:0140021">
    <property type="term" value="P:mitochondrial ADP transmembrane transport"/>
    <property type="evidence" value="ECO:0007669"/>
    <property type="project" value="InterPro"/>
</dbReference>
<name>A0A0V0R0C3_PSEPJ</name>
<dbReference type="AlphaFoldDB" id="A0A0V0R0C3"/>
<evidence type="ECO:0000256" key="16">
    <source>
        <dbReference type="RuleBase" id="RU368008"/>
    </source>
</evidence>
<dbReference type="InParanoid" id="A0A0V0R0C3"/>
<evidence type="ECO:0000256" key="4">
    <source>
        <dbReference type="ARBA" id="ARBA00022448"/>
    </source>
</evidence>
<keyword evidence="4 15" id="KW-0813">Transport</keyword>
<comment type="caution">
    <text evidence="17">The sequence shown here is derived from an EMBL/GenBank/DDBJ whole genome shotgun (WGS) entry which is preliminary data.</text>
</comment>
<dbReference type="Proteomes" id="UP000054937">
    <property type="component" value="Unassembled WGS sequence"/>
</dbReference>
<evidence type="ECO:0000256" key="14">
    <source>
        <dbReference type="PROSITE-ProRule" id="PRU00282"/>
    </source>
</evidence>
<dbReference type="InterPro" id="IPR023395">
    <property type="entry name" value="MCP_dom_sf"/>
</dbReference>
<dbReference type="PANTHER" id="PTHR45635:SF14">
    <property type="entry name" value="ADP_ATP TRANSLOCASE"/>
    <property type="match status" value="1"/>
</dbReference>
<feature type="transmembrane region" description="Helical" evidence="16">
    <location>
        <begin position="182"/>
        <end position="201"/>
    </location>
</feature>
<evidence type="ECO:0000256" key="3">
    <source>
        <dbReference type="ARBA" id="ARBA00011245"/>
    </source>
</evidence>
<dbReference type="InterPro" id="IPR002113">
    <property type="entry name" value="ADT_euk_type"/>
</dbReference>
<dbReference type="EMBL" id="LDAU01000078">
    <property type="protein sequence ID" value="KRX07964.1"/>
    <property type="molecule type" value="Genomic_DNA"/>
</dbReference>
<keyword evidence="18" id="KW-1185">Reference proteome</keyword>
<evidence type="ECO:0000256" key="2">
    <source>
        <dbReference type="ARBA" id="ARBA00006375"/>
    </source>
</evidence>
<dbReference type="Pfam" id="PF00153">
    <property type="entry name" value="Mito_carr"/>
    <property type="match status" value="3"/>
</dbReference>
<dbReference type="PROSITE" id="PS50920">
    <property type="entry name" value="SOLCAR"/>
    <property type="match status" value="3"/>
</dbReference>
<evidence type="ECO:0000256" key="15">
    <source>
        <dbReference type="RuleBase" id="RU000488"/>
    </source>
</evidence>
<organism evidence="17 18">
    <name type="scientific">Pseudocohnilembus persalinus</name>
    <name type="common">Ciliate</name>
    <dbReference type="NCBI Taxonomy" id="266149"/>
    <lineage>
        <taxon>Eukaryota</taxon>
        <taxon>Sar</taxon>
        <taxon>Alveolata</taxon>
        <taxon>Ciliophora</taxon>
        <taxon>Intramacronucleata</taxon>
        <taxon>Oligohymenophorea</taxon>
        <taxon>Scuticociliatia</taxon>
        <taxon>Philasterida</taxon>
        <taxon>Pseudocohnilembidae</taxon>
        <taxon>Pseudocohnilembus</taxon>
    </lineage>
</organism>
<comment type="subunit">
    <text evidence="3 16">Monomer.</text>
</comment>
<dbReference type="PRINTS" id="PR00927">
    <property type="entry name" value="ADPTRNSLCASE"/>
</dbReference>
<evidence type="ECO:0000256" key="12">
    <source>
        <dbReference type="ARBA" id="ARBA00024143"/>
    </source>
</evidence>
<evidence type="ECO:0000313" key="17">
    <source>
        <dbReference type="EMBL" id="KRX07964.1"/>
    </source>
</evidence>
<feature type="transmembrane region" description="Helical" evidence="16">
    <location>
        <begin position="122"/>
        <end position="144"/>
    </location>
</feature>
<dbReference type="OrthoDB" id="270584at2759"/>
<comment type="caution">
    <text evidence="16">Lacks conserved residue(s) required for the propagation of feature annotation.</text>
</comment>
<feature type="repeat" description="Solcar" evidence="14">
    <location>
        <begin position="18"/>
        <end position="108"/>
    </location>
</feature>
<evidence type="ECO:0000256" key="10">
    <source>
        <dbReference type="ARBA" id="ARBA00023128"/>
    </source>
</evidence>
<dbReference type="GO" id="GO:0005471">
    <property type="term" value="F:ATP:ADP antiporter activity"/>
    <property type="evidence" value="ECO:0007669"/>
    <property type="project" value="UniProtKB-UniRule"/>
</dbReference>
<keyword evidence="10" id="KW-0496">Mitochondrion</keyword>
<evidence type="ECO:0000256" key="11">
    <source>
        <dbReference type="ARBA" id="ARBA00023136"/>
    </source>
</evidence>
<sequence length="313" mass="35849">MTENLKKVEQQSNLYKIQNALINMVSGGFAAMVGKTCSAPFERVKIIMQTESQNAQITERYKSIWDCFYRISKEEGILSFWKGNMANIIRYVPEQAIGFTFKEQFSNLFGLKKEKDQKGKLYALKYFLSGGCAGALANTIVYPLDFSRTRLAVDMGKSSEQRQFKGIFHCLKVTVKNDGIKGIYRGVFPNMVCIFIYRGVYFGLFDYTKNIKQIKDFQNKNFFCKLLVAQLVTITAASFVYPFDTVKRKMMMQSNSKTIKYNGAFDCLQQIIQKEGFQAVFRGYLSNCLRSVSGAVSLTLFDTIQNFRQKKSE</sequence>
<evidence type="ECO:0000256" key="9">
    <source>
        <dbReference type="ARBA" id="ARBA00022989"/>
    </source>
</evidence>
<keyword evidence="11 14" id="KW-0472">Membrane</keyword>
<evidence type="ECO:0000256" key="7">
    <source>
        <dbReference type="ARBA" id="ARBA00022737"/>
    </source>
</evidence>
<keyword evidence="9 16" id="KW-1133">Transmembrane helix</keyword>
<evidence type="ECO:0000256" key="8">
    <source>
        <dbReference type="ARBA" id="ARBA00022792"/>
    </source>
</evidence>
<keyword evidence="6 14" id="KW-0812">Transmembrane</keyword>